<dbReference type="Proteomes" id="UP000029354">
    <property type="component" value="Segment"/>
</dbReference>
<dbReference type="EMBL" id="KM242061">
    <property type="protein sequence ID" value="AIM41051.1"/>
    <property type="molecule type" value="Genomic_DNA"/>
</dbReference>
<evidence type="ECO:0000313" key="3">
    <source>
        <dbReference type="Proteomes" id="UP000029354"/>
    </source>
</evidence>
<dbReference type="KEGG" id="vg:24653541"/>
<feature type="region of interest" description="Disordered" evidence="1">
    <location>
        <begin position="1"/>
        <end position="63"/>
    </location>
</feature>
<reference evidence="2 3" key="1">
    <citation type="journal article" date="2016" name="Food Environ Virol">
        <title>Characterization, Genome Sequence, and Analysis of Escherichia Phage CICC 80001, a Bacteriophage Infecting an Efficient L-Aspartic Acid Producing Escherichia coli.</title>
        <authorList>
            <person name="Xu Y."/>
            <person name="Ma Y."/>
            <person name="Yao S."/>
            <person name="Jiang Z."/>
            <person name="Pei J."/>
            <person name="Cheng C."/>
        </authorList>
    </citation>
    <scope>NUCLEOTIDE SEQUENCE [LARGE SCALE GENOMIC DNA]</scope>
</reference>
<evidence type="ECO:0000313" key="2">
    <source>
        <dbReference type="EMBL" id="AIM41051.1"/>
    </source>
</evidence>
<feature type="compositionally biased region" description="Low complexity" evidence="1">
    <location>
        <begin position="32"/>
        <end position="41"/>
    </location>
</feature>
<sequence>MIESVETAKGHADRSNKEANRARDEADRAAGEVTKAAAHVVTAEEHADRADTEANRAKSEADRAKIEADKLGNTNALAGTIDRIEDNDVHFKGKIGARSLNLHNDAKGEGTQPVDQVWNQWRAQDSKVTAWEQWIRAGSKRMDYYVFTSTDPETWPEGRSNSKGNHTFYGDVLFAGGNVEMHGNLYVNAVDSKNTVALTNVGASFRAKTQGGGWSQWTGSQSPDVQHDIEGQGDTSYLLERATIWGKEHLYGKCLYNNGTGANFFIRHYLRNAYFDVCSDGSLKSSTGWYIPSDGNLFIKKYDSYIDTWVNRRLGEHAYTKSEVNSLISSNKQGANSVYWGPSRSVARKYYRSQEILAGGGEAMTGMVFDEQNIVSGVRFCALWITFHDGTKRIVASQ</sequence>
<accession>A0A088FBQ2</accession>
<feature type="compositionally biased region" description="Basic and acidic residues" evidence="1">
    <location>
        <begin position="1"/>
        <end position="30"/>
    </location>
</feature>
<evidence type="ECO:0000256" key="1">
    <source>
        <dbReference type="SAM" id="MobiDB-lite"/>
    </source>
</evidence>
<dbReference type="RefSeq" id="YP_009152452.1">
    <property type="nucleotide sequence ID" value="NC_027387.1"/>
</dbReference>
<proteinExistence type="predicted"/>
<name>A0A088FBQ2_9CAUD</name>
<feature type="compositionally biased region" description="Basic and acidic residues" evidence="1">
    <location>
        <begin position="42"/>
        <end position="63"/>
    </location>
</feature>
<dbReference type="OrthoDB" id="1721at10239"/>
<dbReference type="GeneID" id="24653541"/>
<organism evidence="2 3">
    <name type="scientific">Escherichia phage CICC 80001</name>
    <dbReference type="NCBI Taxonomy" id="1527506"/>
    <lineage>
        <taxon>Viruses</taxon>
        <taxon>Duplodnaviria</taxon>
        <taxon>Heunggongvirae</taxon>
        <taxon>Uroviricota</taxon>
        <taxon>Caudoviricetes</taxon>
        <taxon>Autographivirales</taxon>
        <taxon>Autotranscriptaviridae</taxon>
        <taxon>Studiervirinae</taxon>
        <taxon>Teseptimavirus</taxon>
        <taxon>Teseptimavirus CICC80001</taxon>
    </lineage>
</organism>
<protein>
    <submittedName>
        <fullName evidence="2">Tail fiber protein</fullName>
    </submittedName>
</protein>
<keyword evidence="3" id="KW-1185">Reference proteome</keyword>